<organism evidence="2 3">
    <name type="scientific">Ornithinimicrobium pekingense</name>
    <dbReference type="NCBI Taxonomy" id="384677"/>
    <lineage>
        <taxon>Bacteria</taxon>
        <taxon>Bacillati</taxon>
        <taxon>Actinomycetota</taxon>
        <taxon>Actinomycetes</taxon>
        <taxon>Micrococcales</taxon>
        <taxon>Ornithinimicrobiaceae</taxon>
        <taxon>Ornithinimicrobium</taxon>
    </lineage>
</organism>
<protein>
    <recommendedName>
        <fullName evidence="1">MobA-like NTP transferase domain-containing protein</fullName>
    </recommendedName>
</protein>
<dbReference type="Gene3D" id="3.90.550.10">
    <property type="entry name" value="Spore Coat Polysaccharide Biosynthesis Protein SpsA, Chain A"/>
    <property type="match status" value="1"/>
</dbReference>
<dbReference type="Pfam" id="PF12804">
    <property type="entry name" value="NTP_transf_3"/>
    <property type="match status" value="1"/>
</dbReference>
<dbReference type="CDD" id="cd04182">
    <property type="entry name" value="GT_2_like_f"/>
    <property type="match status" value="1"/>
</dbReference>
<feature type="domain" description="MobA-like NTP transferase" evidence="1">
    <location>
        <begin position="40"/>
        <end position="207"/>
    </location>
</feature>
<evidence type="ECO:0000259" key="1">
    <source>
        <dbReference type="Pfam" id="PF12804"/>
    </source>
</evidence>
<keyword evidence="3" id="KW-1185">Reference proteome</keyword>
<evidence type="ECO:0000313" key="2">
    <source>
        <dbReference type="EMBL" id="GGK75173.1"/>
    </source>
</evidence>
<reference evidence="3" key="1">
    <citation type="journal article" date="2019" name="Int. J. Syst. Evol. Microbiol.">
        <title>The Global Catalogue of Microorganisms (GCM) 10K type strain sequencing project: providing services to taxonomists for standard genome sequencing and annotation.</title>
        <authorList>
            <consortium name="The Broad Institute Genomics Platform"/>
            <consortium name="The Broad Institute Genome Sequencing Center for Infectious Disease"/>
            <person name="Wu L."/>
            <person name="Ma J."/>
        </authorList>
    </citation>
    <scope>NUCLEOTIDE SEQUENCE [LARGE SCALE GENOMIC DNA]</scope>
    <source>
        <strain evidence="3">CGMCC 1.5362</strain>
    </source>
</reference>
<dbReference type="InterPro" id="IPR029044">
    <property type="entry name" value="Nucleotide-diphossugar_trans"/>
</dbReference>
<dbReference type="PANTHER" id="PTHR43777:SF1">
    <property type="entry name" value="MOLYBDENUM COFACTOR CYTIDYLYLTRANSFERASE"/>
    <property type="match status" value="1"/>
</dbReference>
<sequence length="226" mass="23306">MARERLAEGRQVHRDAHEAIVPGTLGGMTPPAHGAHATTGLLLAAGAGRRYGRPKALVDTGSGPWVLRAVRDLLDGGCPEVLVVTGAVAEDVEALLHGLGDPRVSATRCGTWEQGMGESLRAGLTALVTRGRTVPGRVLVHLVDLPDVGPGVVGRVLASAAGGSDVLARAAYDGRPGHPVLLGRDHWQAVLDEARGDAGARAYLRRAAPYLVECGDLATGADVDVP</sequence>
<dbReference type="SUPFAM" id="SSF53448">
    <property type="entry name" value="Nucleotide-diphospho-sugar transferases"/>
    <property type="match status" value="1"/>
</dbReference>
<dbReference type="InterPro" id="IPR025877">
    <property type="entry name" value="MobA-like_NTP_Trfase"/>
</dbReference>
<dbReference type="Proteomes" id="UP000662111">
    <property type="component" value="Unassembled WGS sequence"/>
</dbReference>
<proteinExistence type="predicted"/>
<gene>
    <name evidence="2" type="ORF">GCM10011509_24840</name>
</gene>
<evidence type="ECO:0000313" key="3">
    <source>
        <dbReference type="Proteomes" id="UP000662111"/>
    </source>
</evidence>
<name>A0ABQ2F9L8_9MICO</name>
<comment type="caution">
    <text evidence="2">The sequence shown here is derived from an EMBL/GenBank/DDBJ whole genome shotgun (WGS) entry which is preliminary data.</text>
</comment>
<accession>A0ABQ2F9L8</accession>
<dbReference type="EMBL" id="BMLB01000005">
    <property type="protein sequence ID" value="GGK75173.1"/>
    <property type="molecule type" value="Genomic_DNA"/>
</dbReference>
<dbReference type="PANTHER" id="PTHR43777">
    <property type="entry name" value="MOLYBDENUM COFACTOR CYTIDYLYLTRANSFERASE"/>
    <property type="match status" value="1"/>
</dbReference>